<name>A0ABT3H3V9_9RHOB</name>
<protein>
    <recommendedName>
        <fullName evidence="4">Secreted protein</fullName>
    </recommendedName>
</protein>
<dbReference type="EMBL" id="JAPDFL010000001">
    <property type="protein sequence ID" value="MCW1934514.1"/>
    <property type="molecule type" value="Genomic_DNA"/>
</dbReference>
<dbReference type="Proteomes" id="UP001208938">
    <property type="component" value="Unassembled WGS sequence"/>
</dbReference>
<dbReference type="RefSeq" id="WP_264507300.1">
    <property type="nucleotide sequence ID" value="NZ_JAPDFL010000001.1"/>
</dbReference>
<organism evidence="2 3">
    <name type="scientific">Pararhodobacter zhoushanensis</name>
    <dbReference type="NCBI Taxonomy" id="2479545"/>
    <lineage>
        <taxon>Bacteria</taxon>
        <taxon>Pseudomonadati</taxon>
        <taxon>Pseudomonadota</taxon>
        <taxon>Alphaproteobacteria</taxon>
        <taxon>Rhodobacterales</taxon>
        <taxon>Paracoccaceae</taxon>
        <taxon>Pararhodobacter</taxon>
    </lineage>
</organism>
<keyword evidence="3" id="KW-1185">Reference proteome</keyword>
<keyword evidence="1" id="KW-0732">Signal</keyword>
<comment type="caution">
    <text evidence="2">The sequence shown here is derived from an EMBL/GenBank/DDBJ whole genome shotgun (WGS) entry which is preliminary data.</text>
</comment>
<reference evidence="2 3" key="1">
    <citation type="submission" date="2022-10" db="EMBL/GenBank/DDBJ databases">
        <title>Pararhodobacter sp. nov., isolated from marine algae.</title>
        <authorList>
            <person name="Choi B.J."/>
            <person name="Kim J.M."/>
            <person name="Lee J.K."/>
            <person name="Choi D.G."/>
            <person name="Jeon C.O."/>
        </authorList>
    </citation>
    <scope>NUCLEOTIDE SEQUENCE [LARGE SCALE GENOMIC DNA]</scope>
    <source>
        <strain evidence="2 3">ZQ420</strain>
    </source>
</reference>
<accession>A0ABT3H3V9</accession>
<gene>
    <name evidence="2" type="ORF">OKW52_20220</name>
</gene>
<sequence length="140" mass="15165">MRFSDVFGFSIAFLASLPLPALASDCFVCDDVAELDSNSAACFLNFYDGLQAQLDMAQTPRVEVDLSDCVEGGAGSTSRGVDPFPIFLGGGDDTPATVRSLLRSRYIIERRNLGCLADYLRQYEAPIDPSITINLNEVCP</sequence>
<feature type="signal peptide" evidence="1">
    <location>
        <begin position="1"/>
        <end position="23"/>
    </location>
</feature>
<feature type="chain" id="PRO_5046192296" description="Secreted protein" evidence="1">
    <location>
        <begin position="24"/>
        <end position="140"/>
    </location>
</feature>
<proteinExistence type="predicted"/>
<evidence type="ECO:0000313" key="2">
    <source>
        <dbReference type="EMBL" id="MCW1934514.1"/>
    </source>
</evidence>
<evidence type="ECO:0000256" key="1">
    <source>
        <dbReference type="SAM" id="SignalP"/>
    </source>
</evidence>
<evidence type="ECO:0008006" key="4">
    <source>
        <dbReference type="Google" id="ProtNLM"/>
    </source>
</evidence>
<evidence type="ECO:0000313" key="3">
    <source>
        <dbReference type="Proteomes" id="UP001208938"/>
    </source>
</evidence>